<evidence type="ECO:0000256" key="1">
    <source>
        <dbReference type="ARBA" id="ARBA00000900"/>
    </source>
</evidence>
<dbReference type="PANTHER" id="PTHR45647">
    <property type="entry name" value="OS02G0152300 PROTEIN"/>
    <property type="match status" value="1"/>
</dbReference>
<evidence type="ECO:0000259" key="10">
    <source>
        <dbReference type="PROSITE" id="PS50011"/>
    </source>
</evidence>
<comment type="caution">
    <text evidence="12">The sequence shown here is derived from an EMBL/GenBank/DDBJ whole genome shotgun (WGS) entry which is preliminary data.</text>
</comment>
<dbReference type="InterPro" id="IPR011009">
    <property type="entry name" value="Kinase-like_dom_sf"/>
</dbReference>
<proteinExistence type="predicted"/>
<dbReference type="InterPro" id="IPR008271">
    <property type="entry name" value="Ser/Thr_kinase_AS"/>
</dbReference>
<evidence type="ECO:0000313" key="12">
    <source>
        <dbReference type="EMBL" id="KAF6167354.1"/>
    </source>
</evidence>
<dbReference type="Gene3D" id="3.40.30.10">
    <property type="entry name" value="Glutaredoxin"/>
    <property type="match status" value="2"/>
</dbReference>
<dbReference type="Pfam" id="PF13905">
    <property type="entry name" value="Thioredoxin_8"/>
    <property type="match status" value="2"/>
</dbReference>
<evidence type="ECO:0000256" key="9">
    <source>
        <dbReference type="SAM" id="MobiDB-lite"/>
    </source>
</evidence>
<dbReference type="CDD" id="cd03009">
    <property type="entry name" value="TryX_like_TryX_NRX"/>
    <property type="match status" value="1"/>
</dbReference>
<evidence type="ECO:0000256" key="6">
    <source>
        <dbReference type="ARBA" id="ARBA00022786"/>
    </source>
</evidence>
<dbReference type="Proteomes" id="UP000541444">
    <property type="component" value="Unassembled WGS sequence"/>
</dbReference>
<evidence type="ECO:0000256" key="3">
    <source>
        <dbReference type="ARBA" id="ARBA00012483"/>
    </source>
</evidence>
<dbReference type="InterPro" id="IPR013766">
    <property type="entry name" value="Thioredoxin_domain"/>
</dbReference>
<dbReference type="InterPro" id="IPR051348">
    <property type="entry name" value="U-box_ubiquitin_ligases"/>
</dbReference>
<dbReference type="GO" id="GO:0004672">
    <property type="term" value="F:protein kinase activity"/>
    <property type="evidence" value="ECO:0007669"/>
    <property type="project" value="InterPro"/>
</dbReference>
<dbReference type="AlphaFoldDB" id="A0A7J7NK52"/>
<sequence>MTVTENISVLASEGVEFLLSSEGKAPLSSIDHRKTVCLLFSASWSRPCKAFTPVLVQLYEFLKSAGTELEIVFVSLDRNEKGFLEHCKGMPWLTVPFNSNARQRLRDIYHVSDIPSLIPLGNYNEKYVQESAVGLVEDYGIDAFPFTRARKEELKALDYEKLYSGNLEQLLGETDFVMAGDGRKVLVSELNGTTVGLYFGAHWCPPCQTFTSQLTEAYNELKNIQKKNFEIIFVSTDRDQKEFNLNISTMPWLAVPYYEKTRRDLSRIFDIKGIPCLIFIGPNGVTLATNGREMISSYGANAFPFTVSRVTELETAIQNEGNRLKQQVQDRKHEHVLKLDTAKAYIQCKDVVLEDMDIAKAIIEYVSHAAIETLVVGSSSRNAFIRRFKTTDVPTTVSKGAPDFCSVYVINKGKIATIRTASRPAPSISPLKPQIQNQVNIRPEATETNFSQISNSSRGSEMPSIASSFESRISHDELEFIKSPFGRGGRVVNGRPYGEISLPDTDISFVSSGRPSTDRMFPSLYDHLESQTPRLSNSSDIDSRSFESVRSGGRPDEFCRLSHDSGHSWSSSGNMEDVEAEMRRLKLELKQTMDMYSTACKEALTAKQKAMELHRWKMEEEQKLEDAKLAEEAALAIAAKEKAKCRAAMEAAEASQRIAELEAQKRVSAEMKALKESEEKRKVLDVLAQSDVRYRKYSIEEIEVATEYFVESRKIGEGGYGPVYKCYLDHTPVAIKVLRPDAAQGRSQFQQEIEVLSCIRHPNMVLLLGACPEYGCLVYEYMGNGSLDDRLFCRGNSPVLSWQLRFRIAAEIGTGLLFLHQTKPEPLVHRDLKPGNILLDRNYVSKISDVGLARLVPPTVANNVTQYRMTSTAGTFCYIDPEYQQTGMLGIKSDIYSLGIMLLQLITAKPPMGLTHHVERAIEKGMFAEMLDPAVPDWPIEEALCFAKLSLKCSELRRKDRPDLGKEILPVLNKLRQLAEENMHQLILGGSGNPSPNNSYAAMPQDVMSDPLYDSSKSRSSGASLQGRSSVN</sequence>
<dbReference type="Pfam" id="PF00069">
    <property type="entry name" value="Pkinase"/>
    <property type="match status" value="1"/>
</dbReference>
<reference evidence="12 13" key="1">
    <citation type="journal article" date="2020" name="IScience">
        <title>Genome Sequencing of the Endangered Kingdonia uniflora (Circaeasteraceae, Ranunculales) Reveals Potential Mechanisms of Evolutionary Specialization.</title>
        <authorList>
            <person name="Sun Y."/>
            <person name="Deng T."/>
            <person name="Zhang A."/>
            <person name="Moore M.J."/>
            <person name="Landis J.B."/>
            <person name="Lin N."/>
            <person name="Zhang H."/>
            <person name="Zhang X."/>
            <person name="Huang J."/>
            <person name="Zhang X."/>
            <person name="Sun H."/>
            <person name="Wang H."/>
        </authorList>
    </citation>
    <scope>NUCLEOTIDE SEQUENCE [LARGE SCALE GENOMIC DNA]</scope>
    <source>
        <strain evidence="12">TB1705</strain>
        <tissue evidence="12">Leaf</tissue>
    </source>
</reference>
<dbReference type="PROSITE" id="PS50011">
    <property type="entry name" value="PROTEIN_KINASE_DOM"/>
    <property type="match status" value="1"/>
</dbReference>
<feature type="region of interest" description="Disordered" evidence="9">
    <location>
        <begin position="530"/>
        <end position="549"/>
    </location>
</feature>
<accession>A0A7J7NK52</accession>
<keyword evidence="6" id="KW-0833">Ubl conjugation pathway</keyword>
<dbReference type="SUPFAM" id="SSF56112">
    <property type="entry name" value="Protein kinase-like (PK-like)"/>
    <property type="match status" value="1"/>
</dbReference>
<feature type="compositionally biased region" description="Polar residues" evidence="9">
    <location>
        <begin position="530"/>
        <end position="540"/>
    </location>
</feature>
<evidence type="ECO:0000256" key="7">
    <source>
        <dbReference type="ARBA" id="ARBA00022840"/>
    </source>
</evidence>
<evidence type="ECO:0000313" key="13">
    <source>
        <dbReference type="Proteomes" id="UP000541444"/>
    </source>
</evidence>
<dbReference type="SUPFAM" id="SSF52833">
    <property type="entry name" value="Thioredoxin-like"/>
    <property type="match status" value="2"/>
</dbReference>
<feature type="compositionally biased region" description="Polar residues" evidence="9">
    <location>
        <begin position="1018"/>
        <end position="1032"/>
    </location>
</feature>
<evidence type="ECO:0000256" key="5">
    <source>
        <dbReference type="ARBA" id="ARBA00022741"/>
    </source>
</evidence>
<dbReference type="GO" id="GO:0004791">
    <property type="term" value="F:thioredoxin-disulfide reductase (NADPH) activity"/>
    <property type="evidence" value="ECO:0007669"/>
    <property type="project" value="InterPro"/>
</dbReference>
<keyword evidence="13" id="KW-1185">Reference proteome</keyword>
<dbReference type="OrthoDB" id="4062651at2759"/>
<evidence type="ECO:0000259" key="11">
    <source>
        <dbReference type="PROSITE" id="PS51352"/>
    </source>
</evidence>
<dbReference type="InterPro" id="IPR036249">
    <property type="entry name" value="Thioredoxin-like_sf"/>
</dbReference>
<feature type="domain" description="Thioredoxin" evidence="11">
    <location>
        <begin position="143"/>
        <end position="300"/>
    </location>
</feature>
<dbReference type="Gene3D" id="1.10.510.10">
    <property type="entry name" value="Transferase(Phosphotransferase) domain 1"/>
    <property type="match status" value="1"/>
</dbReference>
<dbReference type="GO" id="GO:0061630">
    <property type="term" value="F:ubiquitin protein ligase activity"/>
    <property type="evidence" value="ECO:0007669"/>
    <property type="project" value="UniProtKB-EC"/>
</dbReference>
<dbReference type="InterPro" id="IPR012336">
    <property type="entry name" value="Thioredoxin-like_fold"/>
</dbReference>
<evidence type="ECO:0000256" key="2">
    <source>
        <dbReference type="ARBA" id="ARBA00004906"/>
    </source>
</evidence>
<dbReference type="InterPro" id="IPR000719">
    <property type="entry name" value="Prot_kinase_dom"/>
</dbReference>
<dbReference type="PANTHER" id="PTHR45647:SF132">
    <property type="entry name" value="KINASE WITH ADENINE NUCLEOTIDE ALPHA HYDROLASES-LIKE DOMAIN-CONTAINING PROTEIN"/>
    <property type="match status" value="1"/>
</dbReference>
<dbReference type="Gene3D" id="3.30.200.20">
    <property type="entry name" value="Phosphorylase Kinase, domain 1"/>
    <property type="match status" value="1"/>
</dbReference>
<dbReference type="GO" id="GO:0005524">
    <property type="term" value="F:ATP binding"/>
    <property type="evidence" value="ECO:0007669"/>
    <property type="project" value="UniProtKB-KW"/>
</dbReference>
<feature type="region of interest" description="Disordered" evidence="9">
    <location>
        <begin position="987"/>
        <end position="1032"/>
    </location>
</feature>
<gene>
    <name evidence="12" type="ORF">GIB67_043215</name>
</gene>
<dbReference type="FunFam" id="1.10.510.10:FF:000498">
    <property type="entry name" value="U-box domain-containing protein 51"/>
    <property type="match status" value="1"/>
</dbReference>
<evidence type="ECO:0000256" key="4">
    <source>
        <dbReference type="ARBA" id="ARBA00022679"/>
    </source>
</evidence>
<name>A0A7J7NK52_9MAGN</name>
<keyword evidence="7" id="KW-0067">ATP-binding</keyword>
<dbReference type="PROSITE" id="PS51352">
    <property type="entry name" value="THIOREDOXIN_2"/>
    <property type="match status" value="1"/>
</dbReference>
<keyword evidence="4" id="KW-0808">Transferase</keyword>
<dbReference type="InterPro" id="IPR045870">
    <property type="entry name" value="TryX_NRX_thioredoxin_dom"/>
</dbReference>
<feature type="domain" description="Protein kinase" evidence="10">
    <location>
        <begin position="709"/>
        <end position="987"/>
    </location>
</feature>
<dbReference type="PROSITE" id="PS00108">
    <property type="entry name" value="PROTEIN_KINASE_ST"/>
    <property type="match status" value="1"/>
</dbReference>
<feature type="region of interest" description="Disordered" evidence="9">
    <location>
        <begin position="445"/>
        <end position="466"/>
    </location>
</feature>
<organism evidence="12 13">
    <name type="scientific">Kingdonia uniflora</name>
    <dbReference type="NCBI Taxonomy" id="39325"/>
    <lineage>
        <taxon>Eukaryota</taxon>
        <taxon>Viridiplantae</taxon>
        <taxon>Streptophyta</taxon>
        <taxon>Embryophyta</taxon>
        <taxon>Tracheophyta</taxon>
        <taxon>Spermatophyta</taxon>
        <taxon>Magnoliopsida</taxon>
        <taxon>Ranunculales</taxon>
        <taxon>Circaeasteraceae</taxon>
        <taxon>Kingdonia</taxon>
    </lineage>
</organism>
<evidence type="ECO:0000256" key="8">
    <source>
        <dbReference type="ARBA" id="ARBA00023054"/>
    </source>
</evidence>
<comment type="pathway">
    <text evidence="2">Protein modification; protein ubiquitination.</text>
</comment>
<dbReference type="EMBL" id="JACGCM010000760">
    <property type="protein sequence ID" value="KAF6167354.1"/>
    <property type="molecule type" value="Genomic_DNA"/>
</dbReference>
<dbReference type="SMART" id="SM00220">
    <property type="entry name" value="S_TKc"/>
    <property type="match status" value="1"/>
</dbReference>
<dbReference type="FunFam" id="3.30.200.20:FF:000162">
    <property type="entry name" value="Adenine nucleotide alpha hydrolase-like domain kinase"/>
    <property type="match status" value="1"/>
</dbReference>
<comment type="catalytic activity">
    <reaction evidence="1">
        <text>S-ubiquitinyl-[E2 ubiquitin-conjugating enzyme]-L-cysteine + [acceptor protein]-L-lysine = [E2 ubiquitin-conjugating enzyme]-L-cysteine + N(6)-ubiquitinyl-[acceptor protein]-L-lysine.</text>
        <dbReference type="EC" id="2.3.2.27"/>
    </reaction>
</comment>
<protein>
    <recommendedName>
        <fullName evidence="3">RING-type E3 ubiquitin transferase</fullName>
        <ecNumber evidence="3">2.3.2.27</ecNumber>
    </recommendedName>
</protein>
<keyword evidence="5" id="KW-0547">Nucleotide-binding</keyword>
<keyword evidence="8" id="KW-0175">Coiled coil</keyword>
<dbReference type="EC" id="2.3.2.27" evidence="3"/>